<reference evidence="2" key="1">
    <citation type="submission" date="2021-05" db="EMBL/GenBank/DDBJ databases">
        <title>Complete genome sequence of the cellulolytic planctomycete Telmatocola sphagniphila SP2T and characterization of the first cellulase from planctomycetes.</title>
        <authorList>
            <person name="Rakitin A.L."/>
            <person name="Beletsky A.V."/>
            <person name="Naumoff D.G."/>
            <person name="Kulichevskaya I.S."/>
            <person name="Mardanov A.V."/>
            <person name="Ravin N.V."/>
            <person name="Dedysh S.N."/>
        </authorList>
    </citation>
    <scope>NUCLEOTIDE SEQUENCE</scope>
    <source>
        <strain evidence="2">SP2T</strain>
    </source>
</reference>
<dbReference type="Gene3D" id="3.40.50.300">
    <property type="entry name" value="P-loop containing nucleotide triphosphate hydrolases"/>
    <property type="match status" value="1"/>
</dbReference>
<sequence>MTRSVGQTLEIVVLGPTGAGKTALLNSLSIQAKNNNSTAGSAGLLFTPSANSKIAVDLPVQFHEIEYSDSTNLDPKWKADGLILILDASSDVTHLEQRLSNLVDLLGTLQSRRQDQFLVGGFPIGIVLTKCDLLADTLMSYSEWMQRIENRKETVRKLFDENYSLADDGGFGSLCVEIYTTSTHLPDVTDKVKQRDEPFGIRPLAQDLFETAYFHREEASRSNLRLARAVFTSAVALALLLLGVGVLVVTQTSDVQLALEAKVDGFQAREGQTASSRLAGAQLSKKRSELLELRNDPEFEQLARDKQNYIAKHLEEIEAYIQLRDDLARLSQPVKTRSLDDLNRLEESLKNLSLPKTFEKDWAQTEVVQAREKYLSEIPTLRTAVTDARQFFSRLKNRGNELLFVTELTPEWDSNFRKLQVDSNGSPFASGDRLKLAALDFREVEVLRSEWNRALEKLRTIQELAVTLGILGNPSDNKSLLLLSESDLQSRDPLRMISDRLTRLKRDYPGVDNWSLTAIPDNLRPQFQSRWVRANQLAIQFGQQMLLDQLKSINPTGPEKTFDWPKLAEWLNANSERDLREYLHILHRIGQPTREDLCDHFSRFAATASFSLNPKSFRLFIPDALREFRIRPAGKLTINHRPSGSDKTTTWSFREDGDGVRDKNGISYLFALESNGSPISYSVGDLLWAELPLKEGEKNWQFSWLRSRTTSFQFERLLREPRFHDPIKGANSGEWAEGVKMILTEGSLPSVPELLPIVHWP</sequence>
<dbReference type="RefSeq" id="WP_213497981.1">
    <property type="nucleotide sequence ID" value="NZ_CP074694.1"/>
</dbReference>
<feature type="transmembrane region" description="Helical" evidence="1">
    <location>
        <begin position="226"/>
        <end position="249"/>
    </location>
</feature>
<dbReference type="KEGG" id="tsph:KIH39_04020"/>
<evidence type="ECO:0000313" key="3">
    <source>
        <dbReference type="Proteomes" id="UP000676194"/>
    </source>
</evidence>
<dbReference type="EMBL" id="CP074694">
    <property type="protein sequence ID" value="QVL33091.1"/>
    <property type="molecule type" value="Genomic_DNA"/>
</dbReference>
<dbReference type="Proteomes" id="UP000676194">
    <property type="component" value="Chromosome"/>
</dbReference>
<keyword evidence="1" id="KW-0812">Transmembrane</keyword>
<keyword evidence="1" id="KW-1133">Transmembrane helix</keyword>
<evidence type="ECO:0000313" key="2">
    <source>
        <dbReference type="EMBL" id="QVL33091.1"/>
    </source>
</evidence>
<dbReference type="InterPro" id="IPR027417">
    <property type="entry name" value="P-loop_NTPase"/>
</dbReference>
<accession>A0A8E6B7C8</accession>
<keyword evidence="3" id="KW-1185">Reference proteome</keyword>
<gene>
    <name evidence="2" type="ORF">KIH39_04020</name>
</gene>
<name>A0A8E6B7C8_9BACT</name>
<keyword evidence="1" id="KW-0472">Membrane</keyword>
<dbReference type="AlphaFoldDB" id="A0A8E6B7C8"/>
<evidence type="ECO:0000256" key="1">
    <source>
        <dbReference type="SAM" id="Phobius"/>
    </source>
</evidence>
<protein>
    <submittedName>
        <fullName evidence="2">Uncharacterized protein</fullName>
    </submittedName>
</protein>
<dbReference type="CDD" id="cd00882">
    <property type="entry name" value="Ras_like_GTPase"/>
    <property type="match status" value="1"/>
</dbReference>
<dbReference type="SUPFAM" id="SSF52540">
    <property type="entry name" value="P-loop containing nucleoside triphosphate hydrolases"/>
    <property type="match status" value="1"/>
</dbReference>
<organism evidence="2 3">
    <name type="scientific">Telmatocola sphagniphila</name>
    <dbReference type="NCBI Taxonomy" id="1123043"/>
    <lineage>
        <taxon>Bacteria</taxon>
        <taxon>Pseudomonadati</taxon>
        <taxon>Planctomycetota</taxon>
        <taxon>Planctomycetia</taxon>
        <taxon>Gemmatales</taxon>
        <taxon>Gemmataceae</taxon>
    </lineage>
</organism>
<proteinExistence type="predicted"/>